<dbReference type="Proteomes" id="UP000770661">
    <property type="component" value="Unassembled WGS sequence"/>
</dbReference>
<protein>
    <submittedName>
        <fullName evidence="1">Uncharacterized protein</fullName>
    </submittedName>
</protein>
<keyword evidence="2" id="KW-1185">Reference proteome</keyword>
<evidence type="ECO:0000313" key="1">
    <source>
        <dbReference type="EMBL" id="KAG0722325.1"/>
    </source>
</evidence>
<organism evidence="1 2">
    <name type="scientific">Chionoecetes opilio</name>
    <name type="common">Atlantic snow crab</name>
    <name type="synonym">Cancer opilio</name>
    <dbReference type="NCBI Taxonomy" id="41210"/>
    <lineage>
        <taxon>Eukaryota</taxon>
        <taxon>Metazoa</taxon>
        <taxon>Ecdysozoa</taxon>
        <taxon>Arthropoda</taxon>
        <taxon>Crustacea</taxon>
        <taxon>Multicrustacea</taxon>
        <taxon>Malacostraca</taxon>
        <taxon>Eumalacostraca</taxon>
        <taxon>Eucarida</taxon>
        <taxon>Decapoda</taxon>
        <taxon>Pleocyemata</taxon>
        <taxon>Brachyura</taxon>
        <taxon>Eubrachyura</taxon>
        <taxon>Majoidea</taxon>
        <taxon>Majidae</taxon>
        <taxon>Chionoecetes</taxon>
    </lineage>
</organism>
<comment type="caution">
    <text evidence="1">The sequence shown here is derived from an EMBL/GenBank/DDBJ whole genome shotgun (WGS) entry which is preliminary data.</text>
</comment>
<proteinExistence type="predicted"/>
<sequence length="195" mass="22090">MKKRSLTRAKLKKTLHSLTLAKLHQKLEEIETMLILSHEEERKWEELQAIEHIKVNSKFFYAYAKKKLKKASSIGPLMKENGDFESEPGEIAKMLKQQYEDAFSPPNEAQKIDDPSSFFVVPQKPEHLLTSVTTTTEDIIAAIDKVAPHSAAGPDGFHAQLMKHCKHQLALPLKLLSDKSLEEKPALCLRHSKLA</sequence>
<accession>A0A8J5CYW9</accession>
<name>A0A8J5CYW9_CHIOP</name>
<evidence type="ECO:0000313" key="2">
    <source>
        <dbReference type="Proteomes" id="UP000770661"/>
    </source>
</evidence>
<dbReference type="OrthoDB" id="433457at2759"/>
<dbReference type="AlphaFoldDB" id="A0A8J5CYW9"/>
<gene>
    <name evidence="1" type="ORF">GWK47_044674</name>
</gene>
<reference evidence="1" key="1">
    <citation type="submission" date="2020-07" db="EMBL/GenBank/DDBJ databases">
        <title>The High-quality genome of the commercially important snow crab, Chionoecetes opilio.</title>
        <authorList>
            <person name="Jeong J.-H."/>
            <person name="Ryu S."/>
        </authorList>
    </citation>
    <scope>NUCLEOTIDE SEQUENCE</scope>
    <source>
        <strain evidence="1">MADBK_172401_WGS</strain>
        <tissue evidence="1">Digestive gland</tissue>
    </source>
</reference>
<dbReference type="EMBL" id="JACEEZ010009749">
    <property type="protein sequence ID" value="KAG0722325.1"/>
    <property type="molecule type" value="Genomic_DNA"/>
</dbReference>